<dbReference type="AlphaFoldDB" id="V4MG07"/>
<dbReference type="Proteomes" id="UP000030689">
    <property type="component" value="Unassembled WGS sequence"/>
</dbReference>
<evidence type="ECO:0000313" key="2">
    <source>
        <dbReference type="EMBL" id="ESQ55439.1"/>
    </source>
</evidence>
<proteinExistence type="predicted"/>
<protein>
    <submittedName>
        <fullName evidence="2">Uncharacterized protein</fullName>
    </submittedName>
</protein>
<reference evidence="2 3" key="1">
    <citation type="journal article" date="2013" name="Front. Plant Sci.">
        <title>The Reference Genome of the Halophytic Plant Eutrema salsugineum.</title>
        <authorList>
            <person name="Yang R."/>
            <person name="Jarvis D.E."/>
            <person name="Chen H."/>
            <person name="Beilstein M.A."/>
            <person name="Grimwood J."/>
            <person name="Jenkins J."/>
            <person name="Shu S."/>
            <person name="Prochnik S."/>
            <person name="Xin M."/>
            <person name="Ma C."/>
            <person name="Schmutz J."/>
            <person name="Wing R.A."/>
            <person name="Mitchell-Olds T."/>
            <person name="Schumaker K.S."/>
            <person name="Wang X."/>
        </authorList>
    </citation>
    <scope>NUCLEOTIDE SEQUENCE [LARGE SCALE GENOMIC DNA]</scope>
</reference>
<keyword evidence="3" id="KW-1185">Reference proteome</keyword>
<feature type="region of interest" description="Disordered" evidence="1">
    <location>
        <begin position="38"/>
        <end position="64"/>
    </location>
</feature>
<organism evidence="2 3">
    <name type="scientific">Eutrema salsugineum</name>
    <name type="common">Saltwater cress</name>
    <name type="synonym">Sisymbrium salsugineum</name>
    <dbReference type="NCBI Taxonomy" id="72664"/>
    <lineage>
        <taxon>Eukaryota</taxon>
        <taxon>Viridiplantae</taxon>
        <taxon>Streptophyta</taxon>
        <taxon>Embryophyta</taxon>
        <taxon>Tracheophyta</taxon>
        <taxon>Spermatophyta</taxon>
        <taxon>Magnoliopsida</taxon>
        <taxon>eudicotyledons</taxon>
        <taxon>Gunneridae</taxon>
        <taxon>Pentapetalae</taxon>
        <taxon>rosids</taxon>
        <taxon>malvids</taxon>
        <taxon>Brassicales</taxon>
        <taxon>Brassicaceae</taxon>
        <taxon>Eutremeae</taxon>
        <taxon>Eutrema</taxon>
    </lineage>
</organism>
<evidence type="ECO:0000256" key="1">
    <source>
        <dbReference type="SAM" id="MobiDB-lite"/>
    </source>
</evidence>
<accession>V4MG07</accession>
<dbReference type="KEGG" id="eus:EUTSA_v10026255mg"/>
<name>V4MG07_EUTSA</name>
<dbReference type="EMBL" id="KI517384">
    <property type="protein sequence ID" value="ESQ55439.1"/>
    <property type="molecule type" value="Genomic_DNA"/>
</dbReference>
<evidence type="ECO:0000313" key="3">
    <source>
        <dbReference type="Proteomes" id="UP000030689"/>
    </source>
</evidence>
<sequence>MMRSYMGRVFAPQRFFTTLTPILPVSLRQTNEELSKLITTTDSDSSSERGLVNDVASDPLDQPQFPGSDPYDPWFNPVYNHSMHDDILDQAPKKAASGMVIAPQSFITTFPPFPISLGQTNGGSEFEAMTNNFKQYELWDPPQESNNQTANSVDGLWDHPQENNNEGDAHTINDGSFYMISRKPFEPIGRPYNPFGPIARPVTPSFI</sequence>
<gene>
    <name evidence="2" type="ORF">EUTSA_v10026255mg</name>
</gene>
<dbReference type="STRING" id="72664.V4MG07"/>
<dbReference type="Gramene" id="ESQ55439">
    <property type="protein sequence ID" value="ESQ55439"/>
    <property type="gene ID" value="EUTSA_v10026255mg"/>
</dbReference>